<evidence type="ECO:0000313" key="2">
    <source>
        <dbReference type="Proteomes" id="UP000250275"/>
    </source>
</evidence>
<dbReference type="AlphaFoldDB" id="A0A310SAN3"/>
<dbReference type="EMBL" id="KQ762031">
    <property type="protein sequence ID" value="OAD56374.1"/>
    <property type="molecule type" value="Genomic_DNA"/>
</dbReference>
<protein>
    <submittedName>
        <fullName evidence="1">Uncharacterized protein</fullName>
    </submittedName>
</protein>
<proteinExistence type="predicted"/>
<dbReference type="Proteomes" id="UP000250275">
    <property type="component" value="Unassembled WGS sequence"/>
</dbReference>
<evidence type="ECO:0000313" key="1">
    <source>
        <dbReference type="EMBL" id="OAD56374.1"/>
    </source>
</evidence>
<gene>
    <name evidence="1" type="ORF">WN48_03500</name>
</gene>
<accession>A0A310SAN3</accession>
<reference evidence="1 2" key="1">
    <citation type="submission" date="2015-07" db="EMBL/GenBank/DDBJ databases">
        <title>The genome of Eufriesea mexicana.</title>
        <authorList>
            <person name="Pan H."/>
            <person name="Kapheim K."/>
        </authorList>
    </citation>
    <scope>NUCLEOTIDE SEQUENCE [LARGE SCALE GENOMIC DNA]</scope>
    <source>
        <strain evidence="1">0111107269</strain>
        <tissue evidence="1">Whole body</tissue>
    </source>
</reference>
<keyword evidence="2" id="KW-1185">Reference proteome</keyword>
<sequence>MLFHVLYSIRERTLEHGRQSENEEKQSPATKAPLTFQFCEFSVKRKHGHANMAKTRPSYGMPANGSELNASPVGKVAVSKRCRHRVGEWFTLMSSKRVTGLEIMRSQEHRSVRSVRELTLRKSDYVVTHSTGCLLTLALASVRANCVYPEQRGEERTIG</sequence>
<organism evidence="1 2">
    <name type="scientific">Eufriesea mexicana</name>
    <dbReference type="NCBI Taxonomy" id="516756"/>
    <lineage>
        <taxon>Eukaryota</taxon>
        <taxon>Metazoa</taxon>
        <taxon>Ecdysozoa</taxon>
        <taxon>Arthropoda</taxon>
        <taxon>Hexapoda</taxon>
        <taxon>Insecta</taxon>
        <taxon>Pterygota</taxon>
        <taxon>Neoptera</taxon>
        <taxon>Endopterygota</taxon>
        <taxon>Hymenoptera</taxon>
        <taxon>Apocrita</taxon>
        <taxon>Aculeata</taxon>
        <taxon>Apoidea</taxon>
        <taxon>Anthophila</taxon>
        <taxon>Apidae</taxon>
        <taxon>Eufriesea</taxon>
    </lineage>
</organism>
<name>A0A310SAN3_9HYME</name>